<keyword evidence="3" id="KW-1185">Reference proteome</keyword>
<organism evidence="2 3">
    <name type="scientific">Paenibacillus nuruki</name>
    <dbReference type="NCBI Taxonomy" id="1886670"/>
    <lineage>
        <taxon>Bacteria</taxon>
        <taxon>Bacillati</taxon>
        <taxon>Bacillota</taxon>
        <taxon>Bacilli</taxon>
        <taxon>Bacillales</taxon>
        <taxon>Paenibacillaceae</taxon>
        <taxon>Paenibacillus</taxon>
    </lineage>
</organism>
<sequence length="226" mass="26139">MSTLTEREIALAEAIIIPSLIAQQLDQQDQVQLSTFLKVLLKYIEKTSPISAEHLVQQIHLEDDLTVQQLQQYFQLILVHQINIATDPTISNKKYTTGDIARFFGVSVATINNWIHKGRIVGVEKGERFKQARIPEDAIYLSTTGENITIKEASELYQTEVERTSLRPTTAIEEMKELIDAIYHYEQKYKGTYEEVTVTSTIMTSQQQRDFTEWQQLLRTLQDFKR</sequence>
<name>A0A1E3L6L9_9BACL</name>
<reference evidence="2 3" key="1">
    <citation type="submission" date="2016-08" db="EMBL/GenBank/DDBJ databases">
        <title>Genome sequencing of Paenibacillus sp. TI45-13ar, isolated from Korean traditional nuruk.</title>
        <authorList>
            <person name="Kim S.-J."/>
        </authorList>
    </citation>
    <scope>NUCLEOTIDE SEQUENCE [LARGE SCALE GENOMIC DNA]</scope>
    <source>
        <strain evidence="2 3">TI45-13ar</strain>
    </source>
</reference>
<evidence type="ECO:0000313" key="3">
    <source>
        <dbReference type="Proteomes" id="UP000094578"/>
    </source>
</evidence>
<dbReference type="InterPro" id="IPR009061">
    <property type="entry name" value="DNA-bd_dom_put_sf"/>
</dbReference>
<dbReference type="STRING" id="1886670.PTI45_01322"/>
<dbReference type="Pfam" id="PF12728">
    <property type="entry name" value="HTH_17"/>
    <property type="match status" value="1"/>
</dbReference>
<comment type="caution">
    <text evidence="2">The sequence shown here is derived from an EMBL/GenBank/DDBJ whole genome shotgun (WGS) entry which is preliminary data.</text>
</comment>
<dbReference type="Proteomes" id="UP000094578">
    <property type="component" value="Unassembled WGS sequence"/>
</dbReference>
<protein>
    <recommendedName>
        <fullName evidence="1">Helix-turn-helix domain-containing protein</fullName>
    </recommendedName>
</protein>
<dbReference type="PATRIC" id="fig|1886670.3.peg.1347"/>
<dbReference type="AlphaFoldDB" id="A0A1E3L6L9"/>
<accession>A0A1E3L6L9</accession>
<gene>
    <name evidence="2" type="ORF">PTI45_01322</name>
</gene>
<feature type="domain" description="Helix-turn-helix" evidence="1">
    <location>
        <begin position="95"/>
        <end position="139"/>
    </location>
</feature>
<evidence type="ECO:0000259" key="1">
    <source>
        <dbReference type="Pfam" id="PF12728"/>
    </source>
</evidence>
<dbReference type="SUPFAM" id="SSF46955">
    <property type="entry name" value="Putative DNA-binding domain"/>
    <property type="match status" value="1"/>
</dbReference>
<proteinExistence type="predicted"/>
<dbReference type="RefSeq" id="WP_069326747.1">
    <property type="nucleotide sequence ID" value="NZ_MDER01000031.1"/>
</dbReference>
<evidence type="ECO:0000313" key="2">
    <source>
        <dbReference type="EMBL" id="ODP29313.1"/>
    </source>
</evidence>
<dbReference type="InterPro" id="IPR041657">
    <property type="entry name" value="HTH_17"/>
</dbReference>
<dbReference type="EMBL" id="MDER01000031">
    <property type="protein sequence ID" value="ODP29313.1"/>
    <property type="molecule type" value="Genomic_DNA"/>
</dbReference>